<keyword evidence="4 6" id="KW-0131">Cell cycle</keyword>
<gene>
    <name evidence="6 9" type="primary">minC</name>
    <name evidence="9" type="ORF">V6X30_01500</name>
</gene>
<comment type="similarity">
    <text evidence="1 6">Belongs to the MinC family.</text>
</comment>
<dbReference type="Pfam" id="PF05209">
    <property type="entry name" value="MinC_N"/>
    <property type="match status" value="1"/>
</dbReference>
<dbReference type="NCBIfam" id="TIGR01222">
    <property type="entry name" value="minC"/>
    <property type="match status" value="1"/>
</dbReference>
<dbReference type="SUPFAM" id="SSF63848">
    <property type="entry name" value="Cell-division inhibitor MinC, C-terminal domain"/>
    <property type="match status" value="1"/>
</dbReference>
<keyword evidence="3 6" id="KW-0717">Septation</keyword>
<accession>A0ABV3T4F0</accession>
<keyword evidence="2 6" id="KW-0132">Cell division</keyword>
<feature type="domain" description="Septum formation inhibitor MinC C-terminal" evidence="7">
    <location>
        <begin position="138"/>
        <end position="237"/>
    </location>
</feature>
<protein>
    <recommendedName>
        <fullName evidence="6">Probable septum site-determining protein MinC</fullName>
    </recommendedName>
</protein>
<dbReference type="EMBL" id="JBAKFF010000001">
    <property type="protein sequence ID" value="MEX0430076.1"/>
    <property type="molecule type" value="Genomic_DNA"/>
</dbReference>
<dbReference type="InterPro" id="IPR036145">
    <property type="entry name" value="MinC_C_sf"/>
</dbReference>
<dbReference type="InterPro" id="IPR007874">
    <property type="entry name" value="MinC_N"/>
</dbReference>
<evidence type="ECO:0000256" key="5">
    <source>
        <dbReference type="ARBA" id="ARBA00025606"/>
    </source>
</evidence>
<proteinExistence type="inferred from homology"/>
<dbReference type="Proteomes" id="UP001556637">
    <property type="component" value="Unassembled WGS sequence"/>
</dbReference>
<feature type="domain" description="Septum formation inhibitor MinC N-terminal" evidence="8">
    <location>
        <begin position="11"/>
        <end position="82"/>
    </location>
</feature>
<reference evidence="9 10" key="1">
    <citation type="submission" date="2024-02" db="EMBL/GenBank/DDBJ databases">
        <title>New especies of Spiribacter isolated from saline water.</title>
        <authorList>
            <person name="Leon M.J."/>
            <person name="De La Haba R."/>
            <person name="Sanchez-Porro C."/>
            <person name="Ventosa A."/>
        </authorList>
    </citation>
    <scope>NUCLEOTIDE SEQUENCE [LARGE SCALE GENOMIC DNA]</scope>
    <source>
        <strain evidence="10">ag22IC4-189</strain>
    </source>
</reference>
<dbReference type="InterPro" id="IPR016098">
    <property type="entry name" value="CAP/MinC_C"/>
</dbReference>
<sequence>MAVSQASGAAFELKGRMATLTVLRLLTADPGLLFIQLDARLAQAPGFFDGMPLVLAPAQDVRLDAAILQTLVAGLRDRGLLPVATADLPEDVASAAGLGVLRNLGGSRAEAAGQAARSRAEKPAAEAKAPAVGAARLVTQPVRSGQQVYARGGDLVVSAPVSAGAELMADGHIHVYGTLRGRALAGVQGDLNARIFCQSLEAELVAVAGHYRLSEQIDAGLRGAPAMIRLCGDELEIDAL</sequence>
<dbReference type="HAMAP" id="MF_00267">
    <property type="entry name" value="MinC"/>
    <property type="match status" value="1"/>
</dbReference>
<keyword evidence="10" id="KW-1185">Reference proteome</keyword>
<comment type="function">
    <text evidence="5 6">Cell division inhibitor that blocks the formation of polar Z ring septums. Rapidly oscillates between the poles of the cell to destabilize FtsZ filaments that have formed before they mature into polar Z rings. Prevents FtsZ polymerization.</text>
</comment>
<evidence type="ECO:0000256" key="6">
    <source>
        <dbReference type="HAMAP-Rule" id="MF_00267"/>
    </source>
</evidence>
<dbReference type="PANTHER" id="PTHR34108:SF1">
    <property type="entry name" value="SEPTUM SITE-DETERMINING PROTEIN MINC"/>
    <property type="match status" value="1"/>
</dbReference>
<comment type="subunit">
    <text evidence="6">Interacts with MinD and FtsZ.</text>
</comment>
<evidence type="ECO:0000259" key="8">
    <source>
        <dbReference type="Pfam" id="PF05209"/>
    </source>
</evidence>
<evidence type="ECO:0000256" key="2">
    <source>
        <dbReference type="ARBA" id="ARBA00022618"/>
    </source>
</evidence>
<evidence type="ECO:0000313" key="9">
    <source>
        <dbReference type="EMBL" id="MEX0430076.1"/>
    </source>
</evidence>
<organism evidence="9 10">
    <name type="scientific">Spiribacter insolitus</name>
    <dbReference type="NCBI Taxonomy" id="3122417"/>
    <lineage>
        <taxon>Bacteria</taxon>
        <taxon>Pseudomonadati</taxon>
        <taxon>Pseudomonadota</taxon>
        <taxon>Gammaproteobacteria</taxon>
        <taxon>Chromatiales</taxon>
        <taxon>Ectothiorhodospiraceae</taxon>
        <taxon>Spiribacter</taxon>
    </lineage>
</organism>
<evidence type="ECO:0000313" key="10">
    <source>
        <dbReference type="Proteomes" id="UP001556637"/>
    </source>
</evidence>
<comment type="caution">
    <text evidence="9">The sequence shown here is derived from an EMBL/GenBank/DDBJ whole genome shotgun (WGS) entry which is preliminary data.</text>
</comment>
<dbReference type="Gene3D" id="3.30.70.260">
    <property type="match status" value="1"/>
</dbReference>
<dbReference type="Gene3D" id="2.160.20.70">
    <property type="match status" value="1"/>
</dbReference>
<dbReference type="Pfam" id="PF03775">
    <property type="entry name" value="MinC_C"/>
    <property type="match status" value="1"/>
</dbReference>
<dbReference type="PANTHER" id="PTHR34108">
    <property type="entry name" value="SEPTUM SITE-DETERMINING PROTEIN MINC"/>
    <property type="match status" value="1"/>
</dbReference>
<name>A0ABV3T4F0_9GAMM</name>
<evidence type="ECO:0000256" key="4">
    <source>
        <dbReference type="ARBA" id="ARBA00023306"/>
    </source>
</evidence>
<evidence type="ECO:0000256" key="3">
    <source>
        <dbReference type="ARBA" id="ARBA00023210"/>
    </source>
</evidence>
<evidence type="ECO:0000256" key="1">
    <source>
        <dbReference type="ARBA" id="ARBA00006291"/>
    </source>
</evidence>
<dbReference type="InterPro" id="IPR005526">
    <property type="entry name" value="Septum_form_inhib_MinC_C"/>
</dbReference>
<dbReference type="RefSeq" id="WP_367982871.1">
    <property type="nucleotide sequence ID" value="NZ_JBAKFF010000001.1"/>
</dbReference>
<dbReference type="InterPro" id="IPR013033">
    <property type="entry name" value="MinC"/>
</dbReference>
<evidence type="ECO:0000259" key="7">
    <source>
        <dbReference type="Pfam" id="PF03775"/>
    </source>
</evidence>